<organism evidence="7 8">
    <name type="scientific">Qipengyuania flava</name>
    <dbReference type="NCBI Taxonomy" id="192812"/>
    <lineage>
        <taxon>Bacteria</taxon>
        <taxon>Pseudomonadati</taxon>
        <taxon>Pseudomonadota</taxon>
        <taxon>Alphaproteobacteria</taxon>
        <taxon>Sphingomonadales</taxon>
        <taxon>Erythrobacteraceae</taxon>
        <taxon>Qipengyuania</taxon>
    </lineage>
</organism>
<name>A0A3T1CEG2_9SPHN</name>
<evidence type="ECO:0000259" key="5">
    <source>
        <dbReference type="Pfam" id="PF04586"/>
    </source>
</evidence>
<evidence type="ECO:0008006" key="9">
    <source>
        <dbReference type="Google" id="ProtNLM"/>
    </source>
</evidence>
<sequence>MSLRIAGYAALFDHADAARDTIRRGAFARTLAERREPIPLYWQHSPDRRIGWVDRIGEDTRGLRIVAQIDQPQGRAAKLLRKRAVSGLSFGYRARRFQRTASGRMLEEIDLFEVSVVTHPLQPQARIHFTALPAPPPRTMPLAAFGRLFCALKKEDPAMETTTPTDPAETSFDIVARQDSLKADVALLRGDVDEVKARVEKIGRVASRPALSGAADPAPEVKGFVDGYLRRGATTEVKSLTAGVPADGGYAVPQQIDAAIARELTAISPIRAIAQVVQTGSAGYRKLITTGGTASGWVSETAARPETDTPEFAEIAPPTGELYANPAASQAMLDDAGFDLESWLASEIAMEFARAEGAAFVAGSGNDQPAGFLTAPTATTPDDLRAFGTLQYLGTGAASGLGDAPENRLIDLVHALKAGHRQGASFVMNSATLAEVRKLRSEDGAFLWQPGLVEGQPDRLLGYPVVEAEDMPDIAAGAVPIAFGNFRHGYLIAERSATQVLRDPFTNKPFVHFYATKRVGGQVLDGNAIKLLKIEE</sequence>
<comment type="subcellular location">
    <subcellularLocation>
        <location evidence="1">Virion</location>
    </subcellularLocation>
</comment>
<accession>A0A3T1CEG2</accession>
<dbReference type="Proteomes" id="UP000290057">
    <property type="component" value="Chromosome"/>
</dbReference>
<dbReference type="InterPro" id="IPR054613">
    <property type="entry name" value="Peptidase_S78_dom"/>
</dbReference>
<dbReference type="SUPFAM" id="SSF50789">
    <property type="entry name" value="Herpes virus serine proteinase, assemblin"/>
    <property type="match status" value="1"/>
</dbReference>
<evidence type="ECO:0000256" key="4">
    <source>
        <dbReference type="ARBA" id="ARBA00022801"/>
    </source>
</evidence>
<keyword evidence="2" id="KW-1188">Viral release from host cell</keyword>
<dbReference type="Gene3D" id="3.30.2320.10">
    <property type="entry name" value="hypothetical protein PF0899 domain"/>
    <property type="match status" value="1"/>
</dbReference>
<evidence type="ECO:0000256" key="2">
    <source>
        <dbReference type="ARBA" id="ARBA00022612"/>
    </source>
</evidence>
<dbReference type="NCBIfam" id="TIGR01543">
    <property type="entry name" value="proheadase_HK97"/>
    <property type="match status" value="1"/>
</dbReference>
<dbReference type="GO" id="GO:0006508">
    <property type="term" value="P:proteolysis"/>
    <property type="evidence" value="ECO:0007669"/>
    <property type="project" value="UniProtKB-KW"/>
</dbReference>
<evidence type="ECO:0000313" key="7">
    <source>
        <dbReference type="EMBL" id="BBI19364.1"/>
    </source>
</evidence>
<evidence type="ECO:0000259" key="6">
    <source>
        <dbReference type="Pfam" id="PF05065"/>
    </source>
</evidence>
<dbReference type="EMBL" id="AP019389">
    <property type="protein sequence ID" value="BBI19364.1"/>
    <property type="molecule type" value="Genomic_DNA"/>
</dbReference>
<dbReference type="SUPFAM" id="SSF56563">
    <property type="entry name" value="Major capsid protein gp5"/>
    <property type="match status" value="1"/>
</dbReference>
<keyword evidence="3" id="KW-0645">Protease</keyword>
<evidence type="ECO:0000313" key="8">
    <source>
        <dbReference type="Proteomes" id="UP000290057"/>
    </source>
</evidence>
<dbReference type="GO" id="GO:0008233">
    <property type="term" value="F:peptidase activity"/>
    <property type="evidence" value="ECO:0007669"/>
    <property type="project" value="UniProtKB-KW"/>
</dbReference>
<dbReference type="InterPro" id="IPR054612">
    <property type="entry name" value="Phage_capsid-like_C"/>
</dbReference>
<dbReference type="AlphaFoldDB" id="A0A3T1CEG2"/>
<keyword evidence="8" id="KW-1185">Reference proteome</keyword>
<dbReference type="Pfam" id="PF05065">
    <property type="entry name" value="Phage_capsid"/>
    <property type="match status" value="1"/>
</dbReference>
<reference evidence="7 8" key="1">
    <citation type="submission" date="2019-01" db="EMBL/GenBank/DDBJ databases">
        <title>Complete genome sequence of Erythrobacter flavus KJ5.</title>
        <authorList>
            <person name="Kanesaki Y."/>
            <person name="Brotosudarmo T."/>
            <person name="Moriuchi R."/>
            <person name="Awai K."/>
        </authorList>
    </citation>
    <scope>NUCLEOTIDE SEQUENCE [LARGE SCALE GENOMIC DNA]</scope>
    <source>
        <strain evidence="7 8">KJ5</strain>
    </source>
</reference>
<dbReference type="InterPro" id="IPR006433">
    <property type="entry name" value="Prohead_protease"/>
</dbReference>
<keyword evidence="4" id="KW-0378">Hydrolase</keyword>
<dbReference type="Pfam" id="PF04586">
    <property type="entry name" value="Peptidase_S78"/>
    <property type="match status" value="1"/>
</dbReference>
<dbReference type="InterPro" id="IPR024455">
    <property type="entry name" value="Phage_capsid"/>
</dbReference>
<feature type="domain" description="Prohead serine protease" evidence="5">
    <location>
        <begin position="4"/>
        <end position="128"/>
    </location>
</feature>
<protein>
    <recommendedName>
        <fullName evidence="9">Phage major capsid protein</fullName>
    </recommendedName>
</protein>
<dbReference type="Gene3D" id="3.30.2400.10">
    <property type="entry name" value="Major capsid protein gp5"/>
    <property type="match status" value="1"/>
</dbReference>
<dbReference type="NCBIfam" id="TIGR01554">
    <property type="entry name" value="major_cap_HK97"/>
    <property type="match status" value="1"/>
</dbReference>
<proteinExistence type="predicted"/>
<feature type="domain" description="Phage capsid-like C-terminal" evidence="6">
    <location>
        <begin position="248"/>
        <end position="533"/>
    </location>
</feature>
<gene>
    <name evidence="7" type="ORF">EKJ_02110</name>
</gene>
<evidence type="ECO:0000256" key="3">
    <source>
        <dbReference type="ARBA" id="ARBA00022670"/>
    </source>
</evidence>
<evidence type="ECO:0000256" key="1">
    <source>
        <dbReference type="ARBA" id="ARBA00004328"/>
    </source>
</evidence>